<proteinExistence type="predicted"/>
<accession>A0A2L2TCB4</accession>
<evidence type="ECO:0000256" key="1">
    <source>
        <dbReference type="SAM" id="MobiDB-lite"/>
    </source>
</evidence>
<reference evidence="3" key="1">
    <citation type="submission" date="2014-10" db="EMBL/GenBank/DDBJ databases">
        <authorList>
            <person name="King R."/>
        </authorList>
    </citation>
    <scope>NUCLEOTIDE SEQUENCE [LARGE SCALE GENOMIC DNA]</scope>
    <source>
        <strain evidence="3">A3/5</strain>
    </source>
</reference>
<protein>
    <submittedName>
        <fullName evidence="2">Uncharacterized protein</fullName>
    </submittedName>
</protein>
<name>A0A2L2TCB4_9HYPO</name>
<keyword evidence="3" id="KW-1185">Reference proteome</keyword>
<evidence type="ECO:0000313" key="3">
    <source>
        <dbReference type="Proteomes" id="UP000245910"/>
    </source>
</evidence>
<evidence type="ECO:0000313" key="2">
    <source>
        <dbReference type="EMBL" id="CEI63031.1"/>
    </source>
</evidence>
<dbReference type="Proteomes" id="UP000245910">
    <property type="component" value="Chromosome II"/>
</dbReference>
<dbReference type="EMBL" id="LN649230">
    <property type="protein sequence ID" value="CEI63031.1"/>
    <property type="molecule type" value="Genomic_DNA"/>
</dbReference>
<feature type="region of interest" description="Disordered" evidence="1">
    <location>
        <begin position="1"/>
        <end position="26"/>
    </location>
</feature>
<sequence>MPAKCRKTDSPNTSSPHDIPKGPADTDGSAADRVFHILELAQQIVYELEFKNLFKAFPITKDFYISISQAVEGIGRGVRPKSKLINTRDVFDLEEYAYITLNCPGDMVPPFVLLVSRRPVLPIKGDLYTLDGDVMKLLKTRATLTCGRVCDGHSVLAPGPDYSFIVWKLKDWTSTARFDMNLHLNGIMIQRKCFFYDKHFISIYNLPMEE</sequence>
<organism evidence="2 3">
    <name type="scientific">Fusarium venenatum</name>
    <dbReference type="NCBI Taxonomy" id="56646"/>
    <lineage>
        <taxon>Eukaryota</taxon>
        <taxon>Fungi</taxon>
        <taxon>Dikarya</taxon>
        <taxon>Ascomycota</taxon>
        <taxon>Pezizomycotina</taxon>
        <taxon>Sordariomycetes</taxon>
        <taxon>Hypocreomycetidae</taxon>
        <taxon>Hypocreales</taxon>
        <taxon>Nectriaceae</taxon>
        <taxon>Fusarium</taxon>
    </lineage>
</organism>
<dbReference type="AlphaFoldDB" id="A0A2L2TCB4"/>